<proteinExistence type="predicted"/>
<evidence type="ECO:0000256" key="1">
    <source>
        <dbReference type="SAM" id="MobiDB-lite"/>
    </source>
</evidence>
<dbReference type="Proteomes" id="UP000660729">
    <property type="component" value="Unassembled WGS sequence"/>
</dbReference>
<name>A0A8H6RBA5_9PEZI</name>
<evidence type="ECO:0000313" key="3">
    <source>
        <dbReference type="Proteomes" id="UP000660729"/>
    </source>
</evidence>
<protein>
    <submittedName>
        <fullName evidence="2">Uncharacterized protein</fullName>
    </submittedName>
</protein>
<reference evidence="2" key="1">
    <citation type="submission" date="2020-04" db="EMBL/GenBank/DDBJ databases">
        <title>Draft genome resource of the tomato pathogen Pseudocercospora fuligena.</title>
        <authorList>
            <person name="Zaccaron A."/>
        </authorList>
    </citation>
    <scope>NUCLEOTIDE SEQUENCE</scope>
    <source>
        <strain evidence="2">PF001</strain>
    </source>
</reference>
<gene>
    <name evidence="2" type="ORF">HII31_09952</name>
</gene>
<organism evidence="2 3">
    <name type="scientific">Pseudocercospora fuligena</name>
    <dbReference type="NCBI Taxonomy" id="685502"/>
    <lineage>
        <taxon>Eukaryota</taxon>
        <taxon>Fungi</taxon>
        <taxon>Dikarya</taxon>
        <taxon>Ascomycota</taxon>
        <taxon>Pezizomycotina</taxon>
        <taxon>Dothideomycetes</taxon>
        <taxon>Dothideomycetidae</taxon>
        <taxon>Mycosphaerellales</taxon>
        <taxon>Mycosphaerellaceae</taxon>
        <taxon>Pseudocercospora</taxon>
    </lineage>
</organism>
<dbReference type="AlphaFoldDB" id="A0A8H6RBA5"/>
<sequence length="186" mass="21490">MDISKHSHDYGIWSANCCYLAIRDRMRERPELQRLDTHLYVKGMMKVKGMRNFLRWDDAKQQQRQLELQTLQTRRRLGVKPLKKWSLEDVRLNRLPPNAFSGEHRWSGVYPSTVITPTSQTPGDPNTAVVIKQEPVIKDKEGDEAGGSMLHDVHSDVYSDWDGFSDGSEWHGTDSEMEWNGCENDS</sequence>
<comment type="caution">
    <text evidence="2">The sequence shown here is derived from an EMBL/GenBank/DDBJ whole genome shotgun (WGS) entry which is preliminary data.</text>
</comment>
<feature type="region of interest" description="Disordered" evidence="1">
    <location>
        <begin position="164"/>
        <end position="186"/>
    </location>
</feature>
<accession>A0A8H6RBA5</accession>
<keyword evidence="3" id="KW-1185">Reference proteome</keyword>
<dbReference type="EMBL" id="JABCIY010000205">
    <property type="protein sequence ID" value="KAF7188700.1"/>
    <property type="molecule type" value="Genomic_DNA"/>
</dbReference>
<evidence type="ECO:0000313" key="2">
    <source>
        <dbReference type="EMBL" id="KAF7188700.1"/>
    </source>
</evidence>